<organism evidence="2 3">
    <name type="scientific">Halarcobacter ebronensis</name>
    <dbReference type="NCBI Taxonomy" id="1462615"/>
    <lineage>
        <taxon>Bacteria</taxon>
        <taxon>Pseudomonadati</taxon>
        <taxon>Campylobacterota</taxon>
        <taxon>Epsilonproteobacteria</taxon>
        <taxon>Campylobacterales</taxon>
        <taxon>Arcobacteraceae</taxon>
        <taxon>Halarcobacter</taxon>
    </lineage>
</organism>
<evidence type="ECO:0000256" key="1">
    <source>
        <dbReference type="SAM" id="Phobius"/>
    </source>
</evidence>
<gene>
    <name evidence="2" type="ORF">CRV08_04670</name>
</gene>
<keyword evidence="1" id="KW-0812">Transmembrane</keyword>
<dbReference type="AlphaFoldDB" id="A0A4Q0YFD4"/>
<dbReference type="EMBL" id="PDKJ01000003">
    <property type="protein sequence ID" value="RXJ69306.1"/>
    <property type="molecule type" value="Genomic_DNA"/>
</dbReference>
<feature type="transmembrane region" description="Helical" evidence="1">
    <location>
        <begin position="102"/>
        <end position="120"/>
    </location>
</feature>
<accession>A0A4Q0YFD4</accession>
<proteinExistence type="predicted"/>
<keyword evidence="1" id="KW-1133">Transmembrane helix</keyword>
<keyword evidence="1" id="KW-0472">Membrane</keyword>
<dbReference type="RefSeq" id="WP_128979570.1">
    <property type="nucleotide sequence ID" value="NZ_PDKJ01000003.1"/>
</dbReference>
<reference evidence="2 3" key="1">
    <citation type="submission" date="2017-10" db="EMBL/GenBank/DDBJ databases">
        <title>Genomics of the genus Arcobacter.</title>
        <authorList>
            <person name="Perez-Cataluna A."/>
            <person name="Figueras M.J."/>
        </authorList>
    </citation>
    <scope>NUCLEOTIDE SEQUENCE [LARGE SCALE GENOMIC DNA]</scope>
    <source>
        <strain evidence="2 3">CECT 8993</strain>
    </source>
</reference>
<name>A0A4Q0YFD4_9BACT</name>
<dbReference type="Proteomes" id="UP000290172">
    <property type="component" value="Unassembled WGS sequence"/>
</dbReference>
<sequence>MATITAVSLDHINSAFGTTVKSPVDIANNIKSYASSNGDTLDTAQMLVSALGTLETFASAVARYKTSIPGVGLTLASLEVNRQQALEDIELFGQIQKNRGQVIMITNLCYFISFTFYKYLGNKKL</sequence>
<protein>
    <submittedName>
        <fullName evidence="2">Uncharacterized protein</fullName>
    </submittedName>
</protein>
<evidence type="ECO:0000313" key="2">
    <source>
        <dbReference type="EMBL" id="RXJ69306.1"/>
    </source>
</evidence>
<evidence type="ECO:0000313" key="3">
    <source>
        <dbReference type="Proteomes" id="UP000290172"/>
    </source>
</evidence>
<comment type="caution">
    <text evidence="2">The sequence shown here is derived from an EMBL/GenBank/DDBJ whole genome shotgun (WGS) entry which is preliminary data.</text>
</comment>